<dbReference type="Pfam" id="PF15305">
    <property type="entry name" value="IFT43"/>
    <property type="match status" value="1"/>
</dbReference>
<feature type="compositionally biased region" description="Basic and acidic residues" evidence="3">
    <location>
        <begin position="60"/>
        <end position="70"/>
    </location>
</feature>
<feature type="region of interest" description="Disordered" evidence="3">
    <location>
        <begin position="1"/>
        <end position="83"/>
    </location>
</feature>
<feature type="compositionally biased region" description="Acidic residues" evidence="3">
    <location>
        <begin position="47"/>
        <end position="58"/>
    </location>
</feature>
<feature type="compositionally biased region" description="Basic and acidic residues" evidence="3">
    <location>
        <begin position="154"/>
        <end position="170"/>
    </location>
</feature>
<feature type="compositionally biased region" description="Basic and acidic residues" evidence="3">
    <location>
        <begin position="36"/>
        <end position="46"/>
    </location>
</feature>
<proteinExistence type="inferred from homology"/>
<evidence type="ECO:0000256" key="1">
    <source>
        <dbReference type="ARBA" id="ARBA00007563"/>
    </source>
</evidence>
<sequence length="266" mass="29609">KIGKFATRGRTEKLFPMSGPQPVPRLRVSSARGRRKQPEVDQRPLDFNDDVDDNDQSDELNIRVRDHGESDPPQIARKNRIGGLLKEAPASGLKNLSDIGGVVKRPLSGLFRRPGSRSGRQKDETPSANADYALKATTEVRSMSPAPRFAPSEDGSRRSSARDEVYDRAAADAPHVSRSQLQGLLEQVDKFASKYPNLVKLDDIDISLLSRFIGSEEEVQEEEAPWTWDTIFTSTSSEMRQEWNQDEDSGDDDPTGKNGPISLPFF</sequence>
<evidence type="ECO:0000256" key="2">
    <source>
        <dbReference type="ARBA" id="ARBA00022794"/>
    </source>
</evidence>
<evidence type="ECO:0000256" key="3">
    <source>
        <dbReference type="SAM" id="MobiDB-lite"/>
    </source>
</evidence>
<dbReference type="EMBL" id="BTSY01000002">
    <property type="protein sequence ID" value="GMT16950.1"/>
    <property type="molecule type" value="Genomic_DNA"/>
</dbReference>
<evidence type="ECO:0008006" key="6">
    <source>
        <dbReference type="Google" id="ProtNLM"/>
    </source>
</evidence>
<dbReference type="GO" id="GO:0030991">
    <property type="term" value="C:intraciliary transport particle A"/>
    <property type="evidence" value="ECO:0007669"/>
    <property type="project" value="InterPro"/>
</dbReference>
<keyword evidence="5" id="KW-1185">Reference proteome</keyword>
<keyword evidence="2" id="KW-0970">Cilium biogenesis/degradation</keyword>
<dbReference type="GO" id="GO:0005929">
    <property type="term" value="C:cilium"/>
    <property type="evidence" value="ECO:0007669"/>
    <property type="project" value="TreeGrafter"/>
</dbReference>
<name>A0AAV5VG91_9BILA</name>
<dbReference type="PANTHER" id="PTHR33724:SF1">
    <property type="entry name" value="INTRAFLAGELLAR TRANSPORT PROTEIN 43 HOMOLOG"/>
    <property type="match status" value="1"/>
</dbReference>
<dbReference type="AlphaFoldDB" id="A0AAV5VG91"/>
<comment type="similarity">
    <text evidence="1">Belongs to the IFT43 family.</text>
</comment>
<evidence type="ECO:0000313" key="5">
    <source>
        <dbReference type="Proteomes" id="UP001432322"/>
    </source>
</evidence>
<dbReference type="GO" id="GO:0035721">
    <property type="term" value="P:intraciliary retrograde transport"/>
    <property type="evidence" value="ECO:0007669"/>
    <property type="project" value="TreeGrafter"/>
</dbReference>
<accession>A0AAV5VG91</accession>
<comment type="caution">
    <text evidence="4">The sequence shown here is derived from an EMBL/GenBank/DDBJ whole genome shotgun (WGS) entry which is preliminary data.</text>
</comment>
<feature type="non-terminal residue" evidence="4">
    <location>
        <position position="1"/>
    </location>
</feature>
<dbReference type="PANTHER" id="PTHR33724">
    <property type="entry name" value="INTRAFLAGELLAR TRANSPORT PROTEIN 43 HOMOLOG"/>
    <property type="match status" value="1"/>
</dbReference>
<reference evidence="4" key="1">
    <citation type="submission" date="2023-10" db="EMBL/GenBank/DDBJ databases">
        <title>Genome assembly of Pristionchus species.</title>
        <authorList>
            <person name="Yoshida K."/>
            <person name="Sommer R.J."/>
        </authorList>
    </citation>
    <scope>NUCLEOTIDE SEQUENCE</scope>
    <source>
        <strain evidence="4">RS5133</strain>
    </source>
</reference>
<dbReference type="Proteomes" id="UP001432322">
    <property type="component" value="Unassembled WGS sequence"/>
</dbReference>
<feature type="region of interest" description="Disordered" evidence="3">
    <location>
        <begin position="237"/>
        <end position="266"/>
    </location>
</feature>
<organism evidence="4 5">
    <name type="scientific">Pristionchus fissidentatus</name>
    <dbReference type="NCBI Taxonomy" id="1538716"/>
    <lineage>
        <taxon>Eukaryota</taxon>
        <taxon>Metazoa</taxon>
        <taxon>Ecdysozoa</taxon>
        <taxon>Nematoda</taxon>
        <taxon>Chromadorea</taxon>
        <taxon>Rhabditida</taxon>
        <taxon>Rhabditina</taxon>
        <taxon>Diplogasteromorpha</taxon>
        <taxon>Diplogasteroidea</taxon>
        <taxon>Neodiplogasteridae</taxon>
        <taxon>Pristionchus</taxon>
    </lineage>
</organism>
<feature type="compositionally biased region" description="Acidic residues" evidence="3">
    <location>
        <begin position="244"/>
        <end position="253"/>
    </location>
</feature>
<feature type="region of interest" description="Disordered" evidence="3">
    <location>
        <begin position="106"/>
        <end position="178"/>
    </location>
</feature>
<gene>
    <name evidence="4" type="ORF">PFISCL1PPCAC_8247</name>
</gene>
<dbReference type="InterPro" id="IPR029302">
    <property type="entry name" value="IFT43"/>
</dbReference>
<evidence type="ECO:0000313" key="4">
    <source>
        <dbReference type="EMBL" id="GMT16950.1"/>
    </source>
</evidence>
<protein>
    <recommendedName>
        <fullName evidence="6">Intraflagellar transport protein 43 homolog</fullName>
    </recommendedName>
</protein>